<evidence type="ECO:0000313" key="2">
    <source>
        <dbReference type="Proteomes" id="UP000663844"/>
    </source>
</evidence>
<sequence>DHLIESAFAEYNFIIRSIPSHSDSDKVVIYKTVVEHQDETRGIDKRIRKIIEDLFIDGIKKPILILRALQWKKVKITILIQLNNYPVSYKKKKYGSHKVSGDELEECYKNNETISVEINQSFVIYYKILYNDDGHEDNEDIKAEAAKMF</sequence>
<feature type="non-terminal residue" evidence="1">
    <location>
        <position position="1"/>
    </location>
</feature>
<name>A0A820F4Z4_9BILA</name>
<gene>
    <name evidence="1" type="ORF">OXD698_LOCUS43778</name>
</gene>
<organism evidence="1 2">
    <name type="scientific">Adineta steineri</name>
    <dbReference type="NCBI Taxonomy" id="433720"/>
    <lineage>
        <taxon>Eukaryota</taxon>
        <taxon>Metazoa</taxon>
        <taxon>Spiralia</taxon>
        <taxon>Gnathifera</taxon>
        <taxon>Rotifera</taxon>
        <taxon>Eurotatoria</taxon>
        <taxon>Bdelloidea</taxon>
        <taxon>Adinetida</taxon>
        <taxon>Adinetidae</taxon>
        <taxon>Adineta</taxon>
    </lineage>
</organism>
<comment type="caution">
    <text evidence="1">The sequence shown here is derived from an EMBL/GenBank/DDBJ whole genome shotgun (WGS) entry which is preliminary data.</text>
</comment>
<dbReference type="Proteomes" id="UP000663844">
    <property type="component" value="Unassembled WGS sequence"/>
</dbReference>
<accession>A0A820F4Z4</accession>
<dbReference type="AlphaFoldDB" id="A0A820F4Z4"/>
<protein>
    <submittedName>
        <fullName evidence="1">Uncharacterized protein</fullName>
    </submittedName>
</protein>
<proteinExistence type="predicted"/>
<reference evidence="1" key="1">
    <citation type="submission" date="2021-02" db="EMBL/GenBank/DDBJ databases">
        <authorList>
            <person name="Nowell W R."/>
        </authorList>
    </citation>
    <scope>NUCLEOTIDE SEQUENCE</scope>
</reference>
<dbReference type="EMBL" id="CAJOAZ010012773">
    <property type="protein sequence ID" value="CAF4257360.1"/>
    <property type="molecule type" value="Genomic_DNA"/>
</dbReference>
<evidence type="ECO:0000313" key="1">
    <source>
        <dbReference type="EMBL" id="CAF4257360.1"/>
    </source>
</evidence>